<sequence>WHLRNSVRHNDCNYHPACYQDYKASLTKEEPEAAEAEFVEEVPLQEPCIVDADDINSQSDTESVVEVVETEDNLPVEIEEEGDEDDVVFKAEPVEEVVVNDDADTDDETVTERAERDRL</sequence>
<feature type="non-terminal residue" evidence="2">
    <location>
        <position position="1"/>
    </location>
</feature>
<feature type="compositionally biased region" description="Basic and acidic residues" evidence="1">
    <location>
        <begin position="110"/>
        <end position="119"/>
    </location>
</feature>
<dbReference type="OrthoDB" id="343582at2759"/>
<accession>A0A1E1WE30</accession>
<proteinExistence type="predicted"/>
<reference evidence="2" key="1">
    <citation type="submission" date="2015-09" db="EMBL/GenBank/DDBJ databases">
        <title>De novo assembly of Pectinophora gossypiella (Pink Bollworm) gut transcriptome.</title>
        <authorList>
            <person name="Tassone E.E."/>
        </authorList>
    </citation>
    <scope>NUCLEOTIDE SEQUENCE</scope>
</reference>
<protein>
    <submittedName>
        <fullName evidence="2">Uncharacterized protein</fullName>
    </submittedName>
</protein>
<name>A0A1E1WE30_PECGO</name>
<dbReference type="EMBL" id="GDQN01005811">
    <property type="protein sequence ID" value="JAT85243.1"/>
    <property type="molecule type" value="Transcribed_RNA"/>
</dbReference>
<feature type="region of interest" description="Disordered" evidence="1">
    <location>
        <begin position="100"/>
        <end position="119"/>
    </location>
</feature>
<organism evidence="2">
    <name type="scientific">Pectinophora gossypiella</name>
    <name type="common">Cotton pink bollworm</name>
    <name type="synonym">Depressaria gossypiella</name>
    <dbReference type="NCBI Taxonomy" id="13191"/>
    <lineage>
        <taxon>Eukaryota</taxon>
        <taxon>Metazoa</taxon>
        <taxon>Ecdysozoa</taxon>
        <taxon>Arthropoda</taxon>
        <taxon>Hexapoda</taxon>
        <taxon>Insecta</taxon>
        <taxon>Pterygota</taxon>
        <taxon>Neoptera</taxon>
        <taxon>Endopterygota</taxon>
        <taxon>Lepidoptera</taxon>
        <taxon>Glossata</taxon>
        <taxon>Ditrysia</taxon>
        <taxon>Gelechioidea</taxon>
        <taxon>Gelechiidae</taxon>
        <taxon>Apatetrinae</taxon>
        <taxon>Pectinophora</taxon>
    </lineage>
</organism>
<evidence type="ECO:0000313" key="2">
    <source>
        <dbReference type="EMBL" id="JAT85243.1"/>
    </source>
</evidence>
<gene>
    <name evidence="2" type="ORF">g.16708</name>
</gene>
<feature type="non-terminal residue" evidence="2">
    <location>
        <position position="119"/>
    </location>
</feature>
<feature type="compositionally biased region" description="Acidic residues" evidence="1">
    <location>
        <begin position="100"/>
        <end position="109"/>
    </location>
</feature>
<dbReference type="AlphaFoldDB" id="A0A1E1WE30"/>
<evidence type="ECO:0000256" key="1">
    <source>
        <dbReference type="SAM" id="MobiDB-lite"/>
    </source>
</evidence>